<dbReference type="Pfam" id="PF01510">
    <property type="entry name" value="Amidase_2"/>
    <property type="match status" value="1"/>
</dbReference>
<dbReference type="InterPro" id="IPR015510">
    <property type="entry name" value="PGRP"/>
</dbReference>
<dbReference type="CDD" id="cd06583">
    <property type="entry name" value="PGRP"/>
    <property type="match status" value="1"/>
</dbReference>
<organism evidence="2">
    <name type="scientific">hydrothermal vent metagenome</name>
    <dbReference type="NCBI Taxonomy" id="652676"/>
    <lineage>
        <taxon>unclassified sequences</taxon>
        <taxon>metagenomes</taxon>
        <taxon>ecological metagenomes</taxon>
    </lineage>
</organism>
<gene>
    <name evidence="2" type="ORF">MNBD_GAMMA09-2500</name>
</gene>
<dbReference type="InterPro" id="IPR002502">
    <property type="entry name" value="Amidase_domain"/>
</dbReference>
<accession>A0A3B0XQK1</accession>
<dbReference type="PANTHER" id="PTHR11022:SF41">
    <property type="entry name" value="PEPTIDOGLYCAN-RECOGNITION PROTEIN LC-RELATED"/>
    <property type="match status" value="1"/>
</dbReference>
<protein>
    <recommendedName>
        <fullName evidence="1">N-acetylmuramoyl-L-alanine amidase domain-containing protein</fullName>
    </recommendedName>
</protein>
<dbReference type="Gene3D" id="3.40.80.10">
    <property type="entry name" value="Peptidoglycan recognition protein-like"/>
    <property type="match status" value="1"/>
</dbReference>
<feature type="domain" description="N-acetylmuramoyl-L-alanine amidase" evidence="1">
    <location>
        <begin position="74"/>
        <end position="216"/>
    </location>
</feature>
<proteinExistence type="predicted"/>
<evidence type="ECO:0000313" key="2">
    <source>
        <dbReference type="EMBL" id="VAW69851.1"/>
    </source>
</evidence>
<sequence>MVKITGQSDKRSFIVSDKFFKVRQHPDVWANNRKICSGVVNMTPWHHASLNYGNVNIKVRKAWNAPEPIWRNEVIYYNTVVLSLVSILNKIVIHHTNNSKSILYNEKKQQSRGYAALGYHFFIDQKGTVYEGRPLEVMGSHAGTGVSSGPLNDPDWGAIGIVLQGDFHHKDDWFSSTNATNNQLIILEKLIVQLKCKYCINQLLMHREVIRSGKPTVCPGDHLVPIIQKLRMKLKMKGR</sequence>
<reference evidence="2" key="1">
    <citation type="submission" date="2018-06" db="EMBL/GenBank/DDBJ databases">
        <authorList>
            <person name="Zhirakovskaya E."/>
        </authorList>
    </citation>
    <scope>NUCLEOTIDE SEQUENCE</scope>
</reference>
<dbReference type="SMART" id="SM00644">
    <property type="entry name" value="Ami_2"/>
    <property type="match status" value="1"/>
</dbReference>
<name>A0A3B0XQK1_9ZZZZ</name>
<dbReference type="GO" id="GO:0008745">
    <property type="term" value="F:N-acetylmuramoyl-L-alanine amidase activity"/>
    <property type="evidence" value="ECO:0007669"/>
    <property type="project" value="InterPro"/>
</dbReference>
<dbReference type="GO" id="GO:0009253">
    <property type="term" value="P:peptidoglycan catabolic process"/>
    <property type="evidence" value="ECO:0007669"/>
    <property type="project" value="InterPro"/>
</dbReference>
<dbReference type="InterPro" id="IPR036505">
    <property type="entry name" value="Amidase/PGRP_sf"/>
</dbReference>
<dbReference type="SUPFAM" id="SSF55846">
    <property type="entry name" value="N-acetylmuramoyl-L-alanine amidase-like"/>
    <property type="match status" value="1"/>
</dbReference>
<dbReference type="EMBL" id="UOFI01000178">
    <property type="protein sequence ID" value="VAW69851.1"/>
    <property type="molecule type" value="Genomic_DNA"/>
</dbReference>
<dbReference type="PANTHER" id="PTHR11022">
    <property type="entry name" value="PEPTIDOGLYCAN RECOGNITION PROTEIN"/>
    <property type="match status" value="1"/>
</dbReference>
<dbReference type="AlphaFoldDB" id="A0A3B0XQK1"/>
<evidence type="ECO:0000259" key="1">
    <source>
        <dbReference type="SMART" id="SM00644"/>
    </source>
</evidence>